<dbReference type="SMART" id="SM00331">
    <property type="entry name" value="PP2C_SIG"/>
    <property type="match status" value="1"/>
</dbReference>
<dbReference type="InterPro" id="IPR001932">
    <property type="entry name" value="PPM-type_phosphatase-like_dom"/>
</dbReference>
<name>A0A0G4IXL1_PLABS</name>
<dbReference type="GO" id="GO:0004722">
    <property type="term" value="F:protein serine/threonine phosphatase activity"/>
    <property type="evidence" value="ECO:0007669"/>
    <property type="project" value="InterPro"/>
</dbReference>
<dbReference type="Proteomes" id="UP000039324">
    <property type="component" value="Unassembled WGS sequence"/>
</dbReference>
<dbReference type="OrthoDB" id="10264738at2759"/>
<dbReference type="SUPFAM" id="SSF81606">
    <property type="entry name" value="PP2C-like"/>
    <property type="match status" value="1"/>
</dbReference>
<evidence type="ECO:0000313" key="3">
    <source>
        <dbReference type="EMBL" id="CEO99982.1"/>
    </source>
</evidence>
<reference evidence="3 4" key="1">
    <citation type="submission" date="2015-02" db="EMBL/GenBank/DDBJ databases">
        <authorList>
            <person name="Chooi Y.-H."/>
        </authorList>
    </citation>
    <scope>NUCLEOTIDE SEQUENCE [LARGE SCALE GENOMIC DNA]</scope>
    <source>
        <strain evidence="3">E3</strain>
    </source>
</reference>
<keyword evidence="4" id="KW-1185">Reference proteome</keyword>
<proteinExistence type="predicted"/>
<dbReference type="CDD" id="cd00143">
    <property type="entry name" value="PP2Cc"/>
    <property type="match status" value="1"/>
</dbReference>
<dbReference type="STRING" id="37360.A0A0G4IXL1"/>
<dbReference type="PROSITE" id="PS51746">
    <property type="entry name" value="PPM_2"/>
    <property type="match status" value="1"/>
</dbReference>
<gene>
    <name evidence="3" type="ORF">PBRA_007716</name>
</gene>
<evidence type="ECO:0000259" key="2">
    <source>
        <dbReference type="PROSITE" id="PS51746"/>
    </source>
</evidence>
<dbReference type="EMBL" id="CDSF01000096">
    <property type="protein sequence ID" value="CEO99982.1"/>
    <property type="molecule type" value="Genomic_DNA"/>
</dbReference>
<dbReference type="PANTHER" id="PTHR47992">
    <property type="entry name" value="PROTEIN PHOSPHATASE"/>
    <property type="match status" value="1"/>
</dbReference>
<organism evidence="3 4">
    <name type="scientific">Plasmodiophora brassicae</name>
    <name type="common">Clubroot disease agent</name>
    <dbReference type="NCBI Taxonomy" id="37360"/>
    <lineage>
        <taxon>Eukaryota</taxon>
        <taxon>Sar</taxon>
        <taxon>Rhizaria</taxon>
        <taxon>Endomyxa</taxon>
        <taxon>Phytomyxea</taxon>
        <taxon>Plasmodiophorida</taxon>
        <taxon>Plasmodiophoridae</taxon>
        <taxon>Plasmodiophora</taxon>
    </lineage>
</organism>
<accession>A0A0G4IXL1</accession>
<dbReference type="OMA" id="FRFKAKY"/>
<dbReference type="Gene3D" id="3.60.40.10">
    <property type="entry name" value="PPM-type phosphatase domain"/>
    <property type="match status" value="1"/>
</dbReference>
<dbReference type="Pfam" id="PF00481">
    <property type="entry name" value="PP2C"/>
    <property type="match status" value="1"/>
</dbReference>
<dbReference type="SMART" id="SM00332">
    <property type="entry name" value="PP2Cc"/>
    <property type="match status" value="1"/>
</dbReference>
<dbReference type="InterPro" id="IPR015655">
    <property type="entry name" value="PP2C"/>
</dbReference>
<feature type="region of interest" description="Disordered" evidence="1">
    <location>
        <begin position="1"/>
        <end position="32"/>
    </location>
</feature>
<protein>
    <recommendedName>
        <fullName evidence="2">PPM-type phosphatase domain-containing protein</fullName>
    </recommendedName>
</protein>
<dbReference type="InterPro" id="IPR036457">
    <property type="entry name" value="PPM-type-like_dom_sf"/>
</dbReference>
<evidence type="ECO:0000313" key="4">
    <source>
        <dbReference type="Proteomes" id="UP000039324"/>
    </source>
</evidence>
<sequence length="398" mass="42953">MGCVSSSARRAVDEGGNGAGRSGPPIDGIPVEQDDDAKIETASTQRRRLSVAPLLVGDVDGKRINPSDGKMRRYIRRATATGAADVLFPCRMSLGASLPAESDDRANAALDPLLASSERKWVALSKKGYVPYNRKKANQDSYFVVENLVDGVNVYGVCDGHGEFGHHVSAFVRDHIVEYLSAEEALKTNPLQSIPHAIDRLCAALAEANINVSFSGTTMVFAVAIDQQLFIGNIGDSRCIVLQQGGEGEHSLVALQLSRDQKPDDPDEKKRILAAGGRVEPLPGPPNEDMGPSRVWLAEIDVPGLAMSRSIGDDVSHTVGVISIPEMRVHPVTPVDRYLVLASDGVWEFLPNQHVADVVSRHQGDFEKAASDIVADATKRWQEVEEVIDDITLIILAL</sequence>
<evidence type="ECO:0000256" key="1">
    <source>
        <dbReference type="SAM" id="MobiDB-lite"/>
    </source>
</evidence>
<dbReference type="AlphaFoldDB" id="A0A0G4IXL1"/>
<feature type="domain" description="PPM-type phosphatase" evidence="2">
    <location>
        <begin position="120"/>
        <end position="398"/>
    </location>
</feature>